<dbReference type="InterPro" id="IPR009057">
    <property type="entry name" value="Homeodomain-like_sf"/>
</dbReference>
<evidence type="ECO:0000259" key="8">
    <source>
        <dbReference type="PROSITE" id="PS50110"/>
    </source>
</evidence>
<sequence length="454" mass="49176">MKALIVEDSATLCAIYEAYLGGLGLDIHIATTLDDAVSSLEGLTPDFILLDIELPDGNGLDLLAPAAALKPMPVTVVMTGHGTEWAQRALDSGATDFLAKPFDSIRLRVTVQNAMRRKELNDQIDVLSQVRDQLGGLIGSSPPMRAVYDAVERIAAADGTVLILGESGTGKELTARAVHDLSARAPDPFIVVDCAAISVANFEREFFGEDAREGGTGWVHRGLVSRAEGGSLFLDEVAELDYAAQSLLLRFIESGVFRSLGAGAEASADVRIIASSNRDLLEEVRAGRLREDLYYRLQVLPIRLPPLRERLSDVPELASIMLDRLAVETGRSLEPLSGDAKARLLSYAWPGNVRQLENMLRWIATMMIGSEIGTHIIDEAIAQFDSQSEVISAEVIAPESLDTPAGEIRPLWLVEKEAIQNAIEVSDGNINRAAILLEVAPSTIYRKVQAWKDG</sequence>
<dbReference type="InterPro" id="IPR001789">
    <property type="entry name" value="Sig_transdc_resp-reg_receiver"/>
</dbReference>
<dbReference type="RefSeq" id="WP_279241984.1">
    <property type="nucleotide sequence ID" value="NZ_CP036501.1"/>
</dbReference>
<evidence type="ECO:0000256" key="3">
    <source>
        <dbReference type="ARBA" id="ARBA00023015"/>
    </source>
</evidence>
<dbReference type="InterPro" id="IPR003593">
    <property type="entry name" value="AAA+_ATPase"/>
</dbReference>
<proteinExistence type="predicted"/>
<dbReference type="CDD" id="cd00009">
    <property type="entry name" value="AAA"/>
    <property type="match status" value="1"/>
</dbReference>
<dbReference type="PROSITE" id="PS50045">
    <property type="entry name" value="SIGMA54_INTERACT_4"/>
    <property type="match status" value="1"/>
</dbReference>
<dbReference type="Pfam" id="PF25601">
    <property type="entry name" value="AAA_lid_14"/>
    <property type="match status" value="1"/>
</dbReference>
<keyword evidence="10" id="KW-1185">Reference proteome</keyword>
<dbReference type="PANTHER" id="PTHR32071:SF117">
    <property type="entry name" value="PTS-DEPENDENT DIHYDROXYACETONE KINASE OPERON REGULATORY PROTEIN-RELATED"/>
    <property type="match status" value="1"/>
</dbReference>
<dbReference type="InterPro" id="IPR058031">
    <property type="entry name" value="AAA_lid_NorR"/>
</dbReference>
<evidence type="ECO:0000256" key="6">
    <source>
        <dbReference type="PROSITE-ProRule" id="PRU00169"/>
    </source>
</evidence>
<dbReference type="Proteomes" id="UP001317963">
    <property type="component" value="Chromosome"/>
</dbReference>
<dbReference type="Gene3D" id="1.10.8.60">
    <property type="match status" value="1"/>
</dbReference>
<dbReference type="SMART" id="SM00382">
    <property type="entry name" value="AAA"/>
    <property type="match status" value="1"/>
</dbReference>
<keyword evidence="3" id="KW-0805">Transcription regulation</keyword>
<evidence type="ECO:0000313" key="9">
    <source>
        <dbReference type="EMBL" id="UZP75498.1"/>
    </source>
</evidence>
<evidence type="ECO:0000256" key="2">
    <source>
        <dbReference type="ARBA" id="ARBA00022840"/>
    </source>
</evidence>
<evidence type="ECO:0000259" key="7">
    <source>
        <dbReference type="PROSITE" id="PS50045"/>
    </source>
</evidence>
<dbReference type="Gene3D" id="3.40.50.2300">
    <property type="match status" value="1"/>
</dbReference>
<feature type="domain" description="Sigma-54 factor interaction" evidence="7">
    <location>
        <begin position="137"/>
        <end position="365"/>
    </location>
</feature>
<dbReference type="EMBL" id="CP036501">
    <property type="protein sequence ID" value="UZP75498.1"/>
    <property type="molecule type" value="Genomic_DNA"/>
</dbReference>
<keyword evidence="6" id="KW-0597">Phosphoprotein</keyword>
<dbReference type="Gene3D" id="3.40.50.300">
    <property type="entry name" value="P-loop containing nucleotide triphosphate hydrolases"/>
    <property type="match status" value="1"/>
</dbReference>
<dbReference type="InterPro" id="IPR025943">
    <property type="entry name" value="Sigma_54_int_dom_ATP-bd_2"/>
</dbReference>
<dbReference type="InterPro" id="IPR027417">
    <property type="entry name" value="P-loop_NTPase"/>
</dbReference>
<dbReference type="PANTHER" id="PTHR32071">
    <property type="entry name" value="TRANSCRIPTIONAL REGULATORY PROTEIN"/>
    <property type="match status" value="1"/>
</dbReference>
<evidence type="ECO:0000313" key="10">
    <source>
        <dbReference type="Proteomes" id="UP001317963"/>
    </source>
</evidence>
<dbReference type="SMART" id="SM00448">
    <property type="entry name" value="REC"/>
    <property type="match status" value="1"/>
</dbReference>
<dbReference type="SUPFAM" id="SSF52172">
    <property type="entry name" value="CheY-like"/>
    <property type="match status" value="1"/>
</dbReference>
<keyword evidence="1" id="KW-0547">Nucleotide-binding</keyword>
<dbReference type="Pfam" id="PF02954">
    <property type="entry name" value="HTH_8"/>
    <property type="match status" value="1"/>
</dbReference>
<gene>
    <name evidence="9" type="ORF">E0F26_12450</name>
</gene>
<organism evidence="9 10">
    <name type="scientific">Candidatus Paraluminiphilus aquimaris</name>
    <dbReference type="NCBI Taxonomy" id="2518994"/>
    <lineage>
        <taxon>Bacteria</taxon>
        <taxon>Pseudomonadati</taxon>
        <taxon>Pseudomonadota</taxon>
        <taxon>Gammaproteobacteria</taxon>
        <taxon>Cellvibrionales</taxon>
        <taxon>Halieaceae</taxon>
        <taxon>Candidatus Paraluminiphilus</taxon>
    </lineage>
</organism>
<dbReference type="Pfam" id="PF00072">
    <property type="entry name" value="Response_reg"/>
    <property type="match status" value="1"/>
</dbReference>
<evidence type="ECO:0000256" key="4">
    <source>
        <dbReference type="ARBA" id="ARBA00023125"/>
    </source>
</evidence>
<protein>
    <submittedName>
        <fullName evidence="9">Sigma-54-dependent Fis family transcriptional regulator</fullName>
    </submittedName>
</protein>
<dbReference type="Gene3D" id="1.10.10.60">
    <property type="entry name" value="Homeodomain-like"/>
    <property type="match status" value="1"/>
</dbReference>
<dbReference type="InterPro" id="IPR011006">
    <property type="entry name" value="CheY-like_superfamily"/>
</dbReference>
<keyword evidence="5" id="KW-0804">Transcription</keyword>
<evidence type="ECO:0000256" key="1">
    <source>
        <dbReference type="ARBA" id="ARBA00022741"/>
    </source>
</evidence>
<dbReference type="SUPFAM" id="SSF46689">
    <property type="entry name" value="Homeodomain-like"/>
    <property type="match status" value="1"/>
</dbReference>
<feature type="domain" description="Response regulatory" evidence="8">
    <location>
        <begin position="2"/>
        <end position="115"/>
    </location>
</feature>
<dbReference type="PROSITE" id="PS50110">
    <property type="entry name" value="RESPONSE_REGULATORY"/>
    <property type="match status" value="1"/>
</dbReference>
<dbReference type="InterPro" id="IPR002078">
    <property type="entry name" value="Sigma_54_int"/>
</dbReference>
<dbReference type="InterPro" id="IPR002197">
    <property type="entry name" value="HTH_Fis"/>
</dbReference>
<dbReference type="PROSITE" id="PS00688">
    <property type="entry name" value="SIGMA54_INTERACT_3"/>
    <property type="match status" value="1"/>
</dbReference>
<feature type="modified residue" description="4-aspartylphosphate" evidence="6">
    <location>
        <position position="51"/>
    </location>
</feature>
<keyword evidence="4" id="KW-0238">DNA-binding</keyword>
<accession>A0ABY6QBC1</accession>
<reference evidence="9 10" key="1">
    <citation type="submission" date="2019-02" db="EMBL/GenBank/DDBJ databases">
        <title>Halieaceae_genomes.</title>
        <authorList>
            <person name="Li S.-H."/>
        </authorList>
    </citation>
    <scope>NUCLEOTIDE SEQUENCE [LARGE SCALE GENOMIC DNA]</scope>
    <source>
        <strain evidence="9 10">JH123</strain>
    </source>
</reference>
<dbReference type="InterPro" id="IPR025944">
    <property type="entry name" value="Sigma_54_int_dom_CS"/>
</dbReference>
<evidence type="ECO:0000256" key="5">
    <source>
        <dbReference type="ARBA" id="ARBA00023163"/>
    </source>
</evidence>
<dbReference type="Pfam" id="PF00158">
    <property type="entry name" value="Sigma54_activat"/>
    <property type="match status" value="1"/>
</dbReference>
<keyword evidence="2" id="KW-0067">ATP-binding</keyword>
<name>A0ABY6QBC1_9GAMM</name>
<dbReference type="PROSITE" id="PS00676">
    <property type="entry name" value="SIGMA54_INTERACT_2"/>
    <property type="match status" value="1"/>
</dbReference>
<dbReference type="SUPFAM" id="SSF52540">
    <property type="entry name" value="P-loop containing nucleoside triphosphate hydrolases"/>
    <property type="match status" value="1"/>
</dbReference>